<dbReference type="InterPro" id="IPR004175">
    <property type="entry name" value="RNA_CPDase"/>
</dbReference>
<evidence type="ECO:0000313" key="4">
    <source>
        <dbReference type="EMBL" id="QNO52377.1"/>
    </source>
</evidence>
<accession>A0A7G9YWJ3</accession>
<comment type="similarity">
    <text evidence="2">Belongs to the 2H phosphoesterase superfamily. ThpR family.</text>
</comment>
<sequence length="196" mass="22301">MRAFIAVDLSEELRAKIKEIQKQFVDLGIEQSGIKLKFVNPWQVHQTVKFLGDVPENSVEEIKIALAETTQKPFDIKLRGVGFFPEASPEKARNIRVVWIGMEKGEGELKALQQEVESELSALGFPPEKRFGAHVTLCRVKKRLSQAEIRLFLNKIVELKDVEVGTMLVEELKLKRSTLTPKGPIYEDVYVKRLGE</sequence>
<evidence type="ECO:0000259" key="3">
    <source>
        <dbReference type="Pfam" id="PF02834"/>
    </source>
</evidence>
<dbReference type="HAMAP" id="MF_01940">
    <property type="entry name" value="RNA_CPDase"/>
    <property type="match status" value="1"/>
</dbReference>
<dbReference type="InterPro" id="IPR009097">
    <property type="entry name" value="Cyclic_Pdiesterase"/>
</dbReference>
<dbReference type="PANTHER" id="PTHR35561:SF1">
    <property type="entry name" value="RNA 2',3'-CYCLIC PHOSPHODIESTERASE"/>
    <property type="match status" value="1"/>
</dbReference>
<feature type="short sequence motif" description="HXTX 2" evidence="2">
    <location>
        <begin position="134"/>
        <end position="137"/>
    </location>
</feature>
<keyword evidence="1 2" id="KW-0378">Hydrolase</keyword>
<dbReference type="InterPro" id="IPR014051">
    <property type="entry name" value="Phosphoesterase_HXTX"/>
</dbReference>
<evidence type="ECO:0000256" key="2">
    <source>
        <dbReference type="HAMAP-Rule" id="MF_01940"/>
    </source>
</evidence>
<feature type="active site" description="Proton donor" evidence="2">
    <location>
        <position position="45"/>
    </location>
</feature>
<proteinExistence type="inferred from homology"/>
<reference evidence="4" key="1">
    <citation type="submission" date="2020-06" db="EMBL/GenBank/DDBJ databases">
        <title>Unique genomic features of the anaerobic methanotrophic archaea.</title>
        <authorList>
            <person name="Chadwick G.L."/>
            <person name="Skennerton C.T."/>
            <person name="Laso-Perez R."/>
            <person name="Leu A.O."/>
            <person name="Speth D.R."/>
            <person name="Yu H."/>
            <person name="Morgan-Lang C."/>
            <person name="Hatzenpichler R."/>
            <person name="Goudeau D."/>
            <person name="Malmstrom R."/>
            <person name="Brazelton W.J."/>
            <person name="Woyke T."/>
            <person name="Hallam S.J."/>
            <person name="Tyson G.W."/>
            <person name="Wegener G."/>
            <person name="Boetius A."/>
            <person name="Orphan V."/>
        </authorList>
    </citation>
    <scope>NUCLEOTIDE SEQUENCE</scope>
</reference>
<protein>
    <recommendedName>
        <fullName evidence="2">RNA 2',3'-cyclic phosphodiesterase</fullName>
        <shortName evidence="2">RNA 2',3'-CPDase</shortName>
        <ecNumber evidence="2">3.1.4.58</ecNumber>
    </recommendedName>
</protein>
<dbReference type="GO" id="GO:0008664">
    <property type="term" value="F:RNA 2',3'-cyclic 3'-phosphodiesterase activity"/>
    <property type="evidence" value="ECO:0007669"/>
    <property type="project" value="UniProtKB-EC"/>
</dbReference>
<dbReference type="EC" id="3.1.4.58" evidence="2"/>
<dbReference type="AlphaFoldDB" id="A0A7G9YWJ3"/>
<dbReference type="Pfam" id="PF02834">
    <property type="entry name" value="LigT_PEase"/>
    <property type="match status" value="2"/>
</dbReference>
<comment type="function">
    <text evidence="2">Hydrolyzes RNA 2',3'-cyclic phosphodiester to an RNA 2'-phosphomonoester.</text>
</comment>
<name>A0A7G9YWJ3_9EURY</name>
<feature type="short sequence motif" description="HXTX 1" evidence="2">
    <location>
        <begin position="45"/>
        <end position="48"/>
    </location>
</feature>
<feature type="domain" description="Phosphoesterase HXTX" evidence="3">
    <location>
        <begin position="104"/>
        <end position="186"/>
    </location>
</feature>
<dbReference type="NCBIfam" id="TIGR02258">
    <property type="entry name" value="2_5_ligase"/>
    <property type="match status" value="1"/>
</dbReference>
<dbReference type="SUPFAM" id="SSF55144">
    <property type="entry name" value="LigT-like"/>
    <property type="match status" value="1"/>
</dbReference>
<dbReference type="Gene3D" id="3.90.1140.10">
    <property type="entry name" value="Cyclic phosphodiesterase"/>
    <property type="match status" value="1"/>
</dbReference>
<gene>
    <name evidence="4" type="ORF">CJELADDK_00056</name>
</gene>
<organism evidence="4">
    <name type="scientific">Candidatus Methanophagaceae archaeon ANME-1 ERB6</name>
    <dbReference type="NCBI Taxonomy" id="2759912"/>
    <lineage>
        <taxon>Archaea</taxon>
        <taxon>Methanobacteriati</taxon>
        <taxon>Methanobacteriota</taxon>
        <taxon>Stenosarchaea group</taxon>
        <taxon>Methanomicrobia</taxon>
        <taxon>Candidatus Methanophagales</taxon>
        <taxon>Candidatus Methanophagaceae</taxon>
    </lineage>
</organism>
<dbReference type="PANTHER" id="PTHR35561">
    <property type="entry name" value="RNA 2',3'-CYCLIC PHOSPHODIESTERASE"/>
    <property type="match status" value="1"/>
</dbReference>
<feature type="active site" description="Proton acceptor" evidence="2">
    <location>
        <position position="134"/>
    </location>
</feature>
<dbReference type="EMBL" id="MT631508">
    <property type="protein sequence ID" value="QNO52377.1"/>
    <property type="molecule type" value="Genomic_DNA"/>
</dbReference>
<dbReference type="GO" id="GO:0004113">
    <property type="term" value="F:2',3'-cyclic-nucleotide 3'-phosphodiesterase activity"/>
    <property type="evidence" value="ECO:0007669"/>
    <property type="project" value="InterPro"/>
</dbReference>
<comment type="catalytic activity">
    <reaction evidence="2">
        <text>a 3'-end 2',3'-cyclophospho-ribonucleotide-RNA + H2O = a 3'-end 2'-phospho-ribonucleotide-RNA + H(+)</text>
        <dbReference type="Rhea" id="RHEA:11828"/>
        <dbReference type="Rhea" id="RHEA-COMP:10464"/>
        <dbReference type="Rhea" id="RHEA-COMP:17353"/>
        <dbReference type="ChEBI" id="CHEBI:15377"/>
        <dbReference type="ChEBI" id="CHEBI:15378"/>
        <dbReference type="ChEBI" id="CHEBI:83064"/>
        <dbReference type="ChEBI" id="CHEBI:173113"/>
        <dbReference type="EC" id="3.1.4.58"/>
    </reaction>
</comment>
<feature type="domain" description="Phosphoesterase HXTX" evidence="3">
    <location>
        <begin position="7"/>
        <end position="87"/>
    </location>
</feature>
<evidence type="ECO:0000256" key="1">
    <source>
        <dbReference type="ARBA" id="ARBA00022801"/>
    </source>
</evidence>